<dbReference type="Gene3D" id="2.30.110.10">
    <property type="entry name" value="Electron Transport, Fmn-binding Protein, Chain A"/>
    <property type="match status" value="1"/>
</dbReference>
<dbReference type="AlphaFoldDB" id="A0A941BE46"/>
<gene>
    <name evidence="2" type="ORF">KAK06_00010</name>
</gene>
<keyword evidence="3" id="KW-1185">Reference proteome</keyword>
<dbReference type="SUPFAM" id="SSF50475">
    <property type="entry name" value="FMN-binding split barrel"/>
    <property type="match status" value="1"/>
</dbReference>
<feature type="domain" description="Pyridoxamine 5'-phosphate oxidase N-terminal" evidence="1">
    <location>
        <begin position="9"/>
        <end position="112"/>
    </location>
</feature>
<name>A0A941BE46_9BURK</name>
<sequence length="168" mass="18170">MSALPAGFDDALLDTARRAVLGWLATVDADGTPNVSPKEVFALVDGHIAVAHIASPTTVRNLAERPAVCFSFVDVFVQRGFKLKGRARLLRPVDADFQRWAAPLLAMTQGRFPVHAVVLIAPTHTEPILAPSYRLYPGQTTEASQTAAAMARYGVRPLRPDDPQETPS</sequence>
<evidence type="ECO:0000313" key="3">
    <source>
        <dbReference type="Proteomes" id="UP000678374"/>
    </source>
</evidence>
<accession>A0A941BE46</accession>
<dbReference type="InterPro" id="IPR011576">
    <property type="entry name" value="Pyridox_Oxase_N"/>
</dbReference>
<comment type="caution">
    <text evidence="2">The sequence shown here is derived from an EMBL/GenBank/DDBJ whole genome shotgun (WGS) entry which is preliminary data.</text>
</comment>
<dbReference type="Pfam" id="PF01243">
    <property type="entry name" value="PNPOx_N"/>
    <property type="match status" value="1"/>
</dbReference>
<evidence type="ECO:0000259" key="1">
    <source>
        <dbReference type="Pfam" id="PF01243"/>
    </source>
</evidence>
<proteinExistence type="predicted"/>
<evidence type="ECO:0000313" key="2">
    <source>
        <dbReference type="EMBL" id="MBQ0957326.1"/>
    </source>
</evidence>
<dbReference type="RefSeq" id="WP_210799635.1">
    <property type="nucleotide sequence ID" value="NZ_JAGQDE010000001.1"/>
</dbReference>
<organism evidence="2 3">
    <name type="scientific">Ideonella aquatica</name>
    <dbReference type="NCBI Taxonomy" id="2824119"/>
    <lineage>
        <taxon>Bacteria</taxon>
        <taxon>Pseudomonadati</taxon>
        <taxon>Pseudomonadota</taxon>
        <taxon>Betaproteobacteria</taxon>
        <taxon>Burkholderiales</taxon>
        <taxon>Sphaerotilaceae</taxon>
        <taxon>Ideonella</taxon>
    </lineage>
</organism>
<dbReference type="Proteomes" id="UP000678374">
    <property type="component" value="Unassembled WGS sequence"/>
</dbReference>
<dbReference type="InterPro" id="IPR012349">
    <property type="entry name" value="Split_barrel_FMN-bd"/>
</dbReference>
<dbReference type="PANTHER" id="PTHR40660">
    <property type="entry name" value="5'-PHOSPHATE OXIDASE PUTATIVE DOMAIN-CONTAINING PROTEIN-RELATED"/>
    <property type="match status" value="1"/>
</dbReference>
<dbReference type="PANTHER" id="PTHR40660:SF1">
    <property type="entry name" value="5'-PHOSPHATE OXIDASE PUTATIVE DOMAIN-CONTAINING PROTEIN-RELATED"/>
    <property type="match status" value="1"/>
</dbReference>
<protein>
    <submittedName>
        <fullName evidence="2">Pyridoxamine 5'-phosphate oxidase family protein</fullName>
    </submittedName>
</protein>
<reference evidence="2" key="1">
    <citation type="submission" date="2021-04" db="EMBL/GenBank/DDBJ databases">
        <title>The genome sequence of Ideonella sp. 4Y11.</title>
        <authorList>
            <person name="Liu Y."/>
        </authorList>
    </citation>
    <scope>NUCLEOTIDE SEQUENCE</scope>
    <source>
        <strain evidence="2">4Y11</strain>
    </source>
</reference>
<dbReference type="EMBL" id="JAGQDE010000001">
    <property type="protein sequence ID" value="MBQ0957326.1"/>
    <property type="molecule type" value="Genomic_DNA"/>
</dbReference>